<name>A0ABY5DBJ7_9ACTN</name>
<accession>A0ABY5DBJ7</accession>
<evidence type="ECO:0000313" key="1">
    <source>
        <dbReference type="EMBL" id="USY20426.1"/>
    </source>
</evidence>
<dbReference type="SUPFAM" id="SSF52540">
    <property type="entry name" value="P-loop containing nucleoside triphosphate hydrolases"/>
    <property type="match status" value="1"/>
</dbReference>
<proteinExistence type="predicted"/>
<dbReference type="InterPro" id="IPR027417">
    <property type="entry name" value="P-loop_NTPase"/>
</dbReference>
<keyword evidence="1" id="KW-0067">ATP-binding</keyword>
<protein>
    <submittedName>
        <fullName evidence="1">ATP-binding protein</fullName>
    </submittedName>
</protein>
<gene>
    <name evidence="1" type="ORF">NE857_01820</name>
</gene>
<reference evidence="1" key="1">
    <citation type="submission" date="2022-06" db="EMBL/GenBank/DDBJ databases">
        <authorList>
            <person name="Ping M."/>
        </authorList>
    </citation>
    <scope>NUCLEOTIDE SEQUENCE</scope>
    <source>
        <strain evidence="1">JCM11759T</strain>
    </source>
</reference>
<evidence type="ECO:0000313" key="2">
    <source>
        <dbReference type="Proteomes" id="UP001055940"/>
    </source>
</evidence>
<sequence length="829" mass="90540">MGLNARITAKLDAGIDAAVFERCAVALMANHYENVVGIEGGSDGGRDGDIIAPIAGEPDSRGRILVTTGDSLDNLKSSHKTWKKFWDAGETFQVDQIVMVTSNSLSDTKRRNIETYCKKHGLPVPHFYTRQWLVESLRRDPELRVELTGVKGRLEALTTKAPEPSSSTDLFGREEDLQGLRAAVASTSDVALSGVPGVGKSRLLAELEGTVHFVDRLASDYLVDDLFAMDPSIVVLDDAHLELKLLEQLVSIRSKEQLDFTIVAATWPGSEAPVEALLNDPTRVVVDQLARAALDQMIQALGVHGVRARSLVLKQSDGRPGWAVILSRLVVDGAGADLATGQSLLDHVAGFTNAIAGSAVLSEALACIAALGSATLEDIEIIAGPAGVPYADLIAWLEVTAQGGLVERTGDSWSVLAPLRSLIVASMFFGARKRRSWGSFATRFRGDERLDRTVLDIAVDIPDVEVRALADAWFADIATREIDEVPLALVEVYSRIDETAADRAALLARAVLGTPRELQTLYGDVRYDPIGRAAEGVLRAAFRRTCSREAARGLLDLAIDDDRPRHRDPEHPMRIIQSMAHYLDPDLGPFNDLRERILTYTLEWFDENPDEARWQVFAEVTHYVFDPRVEGNWSDPASHRTFTLSSGVMAPEAMESLLALWDEIDSRVRGDAAATITHRAAAQLCETFDSWSGLSAGATGSRVEVSIEHKLVGARGAELVLSTLRGLAARFPAVPIRVNNRLALVSSWNRGPISLEELPVGDDRLSRFVGTREPDDDIDVWMANRREQQTSLARELDELTAVEGVAEYQRLVVEASVRFSQRNDLCGAG</sequence>
<keyword evidence="2" id="KW-1185">Reference proteome</keyword>
<dbReference type="Proteomes" id="UP001055940">
    <property type="component" value="Chromosome"/>
</dbReference>
<dbReference type="GO" id="GO:0005524">
    <property type="term" value="F:ATP binding"/>
    <property type="evidence" value="ECO:0007669"/>
    <property type="project" value="UniProtKB-KW"/>
</dbReference>
<dbReference type="EMBL" id="CP099837">
    <property type="protein sequence ID" value="USY20426.1"/>
    <property type="molecule type" value="Genomic_DNA"/>
</dbReference>
<organism evidence="1 2">
    <name type="scientific">Nocardiopsis exhalans</name>
    <dbReference type="NCBI Taxonomy" id="163604"/>
    <lineage>
        <taxon>Bacteria</taxon>
        <taxon>Bacillati</taxon>
        <taxon>Actinomycetota</taxon>
        <taxon>Actinomycetes</taxon>
        <taxon>Streptosporangiales</taxon>
        <taxon>Nocardiopsidaceae</taxon>
        <taxon>Nocardiopsis</taxon>
    </lineage>
</organism>
<dbReference type="RefSeq" id="WP_254419495.1">
    <property type="nucleotide sequence ID" value="NZ_BAAAJB010000045.1"/>
</dbReference>
<keyword evidence="1" id="KW-0547">Nucleotide-binding</keyword>